<dbReference type="EMBL" id="KV428005">
    <property type="protein sequence ID" value="KZT44193.1"/>
    <property type="molecule type" value="Genomic_DNA"/>
</dbReference>
<feature type="region of interest" description="Disordered" evidence="3">
    <location>
        <begin position="646"/>
        <end position="765"/>
    </location>
</feature>
<feature type="region of interest" description="Disordered" evidence="3">
    <location>
        <begin position="492"/>
        <end position="524"/>
    </location>
</feature>
<feature type="compositionally biased region" description="Polar residues" evidence="3">
    <location>
        <begin position="108"/>
        <end position="120"/>
    </location>
</feature>
<dbReference type="STRING" id="1314776.A0A166IY77"/>
<feature type="compositionally biased region" description="Low complexity" evidence="3">
    <location>
        <begin position="492"/>
        <end position="509"/>
    </location>
</feature>
<dbReference type="Gene3D" id="1.10.472.80">
    <property type="entry name" value="Ypt/Rab-GAP domain of gyp1p, domain 3"/>
    <property type="match status" value="1"/>
</dbReference>
<evidence type="ECO:0000256" key="3">
    <source>
        <dbReference type="SAM" id="MobiDB-lite"/>
    </source>
</evidence>
<dbReference type="FunFam" id="1.10.472.80:FF:000038">
    <property type="entry name" value="TBC1 domain family member 5"/>
    <property type="match status" value="1"/>
</dbReference>
<keyword evidence="6" id="KW-1185">Reference proteome</keyword>
<keyword evidence="2" id="KW-0175">Coiled coil</keyword>
<gene>
    <name evidence="5" type="ORF">SISSUDRAFT_996544</name>
</gene>
<keyword evidence="1" id="KW-0343">GTPase activation</keyword>
<dbReference type="AlphaFoldDB" id="A0A166IY77"/>
<dbReference type="PANTHER" id="PTHR22957">
    <property type="entry name" value="TBC1 DOMAIN FAMILY MEMBER GTPASE-ACTIVATING PROTEIN"/>
    <property type="match status" value="1"/>
</dbReference>
<sequence length="765" mass="85554">MRLETSRAAFENIFHGIYTLPKIKEAAMSGRLFRGGQDQHGTAGRSMAWKLFLLPGSNTPLGSPQQPSPSPSIEYLRQERPRYVQVLKEKMRAPDGSYEEGFVLPGHGSTSPEPSSTNAQDWDRNNPLSLDDENPWREWFTANELRKTIRQDVERTFPDLSYFRDPDVQQNLTTILFLHSITNPRIGYRQGMHELLACLYQAIDFDSVDVESSSALSTELSELCDRAWVAADAWTLFGKVMKGVGEWYEWQEPPPAPGAPPPTANVPFVAPIVTACNHMHNTILREVDPRLWQSMQAAGIEPQIYGIRWLRLLFTREFSLEDAMLIWDGLFAYDPSFQLSKSICVAMLIRIRNKIIPSDYSTQLTYLLRYPAPPISLDVDMHHTSLLLRQAIAIHTSPTTLVGQSIVYENRNVLDIPVDIPDPPPPMPRRTRASAEAGRSKQAASTSPRREMGLPELIARGLIDRGETLGINKTLSNTILEIRRNLPDLTQTLNRSSSSSTPSEFTSISLVEGKKSEERPPWEPRSRFEVEKEVADLRLLLKQLSGAVGNAIDVLLQNDEDSAIHNKKREALECLDYVREVLGRGGTGEIDEERLYGETEYQKRREAAREKEERAKAEAMAAAKAKEEAAAKLRVTSPQAVASFARAPSAIAPSREHRHRAALPPRDRHPPIALTRTPMTPPILSPHANPRVSPAPPWEHTPSNFSSSPLADSLPRLPPASTSTRSIGKSSPASSYPPHSHHQMYSNTEEPHKRSPPHDPLGVLP</sequence>
<dbReference type="InterPro" id="IPR000195">
    <property type="entry name" value="Rab-GAP-TBC_dom"/>
</dbReference>
<dbReference type="InterPro" id="IPR035969">
    <property type="entry name" value="Rab-GAP_TBC_sf"/>
</dbReference>
<dbReference type="FunFam" id="1.10.8.270:FF:000031">
    <property type="entry name" value="TBC1 domain family member 5"/>
    <property type="match status" value="1"/>
</dbReference>
<feature type="region of interest" description="Disordered" evidence="3">
    <location>
        <begin position="417"/>
        <end position="451"/>
    </location>
</feature>
<dbReference type="PROSITE" id="PS50086">
    <property type="entry name" value="TBC_RABGAP"/>
    <property type="match status" value="1"/>
</dbReference>
<evidence type="ECO:0000256" key="1">
    <source>
        <dbReference type="ARBA" id="ARBA00022468"/>
    </source>
</evidence>
<feature type="compositionally biased region" description="Polar residues" evidence="3">
    <location>
        <begin position="720"/>
        <end position="729"/>
    </location>
</feature>
<organism evidence="5 6">
    <name type="scientific">Sistotremastrum suecicum HHB10207 ss-3</name>
    <dbReference type="NCBI Taxonomy" id="1314776"/>
    <lineage>
        <taxon>Eukaryota</taxon>
        <taxon>Fungi</taxon>
        <taxon>Dikarya</taxon>
        <taxon>Basidiomycota</taxon>
        <taxon>Agaricomycotina</taxon>
        <taxon>Agaricomycetes</taxon>
        <taxon>Sistotremastrales</taxon>
        <taxon>Sistotremastraceae</taxon>
        <taxon>Sistotremastrum</taxon>
    </lineage>
</organism>
<dbReference type="Proteomes" id="UP000076798">
    <property type="component" value="Unassembled WGS sequence"/>
</dbReference>
<dbReference type="SMART" id="SM00164">
    <property type="entry name" value="TBC"/>
    <property type="match status" value="1"/>
</dbReference>
<evidence type="ECO:0000313" key="5">
    <source>
        <dbReference type="EMBL" id="KZT44193.1"/>
    </source>
</evidence>
<dbReference type="Pfam" id="PF00566">
    <property type="entry name" value="RabGAP-TBC"/>
    <property type="match status" value="2"/>
</dbReference>
<feature type="region of interest" description="Disordered" evidence="3">
    <location>
        <begin position="97"/>
        <end position="128"/>
    </location>
</feature>
<name>A0A166IY77_9AGAM</name>
<dbReference type="PANTHER" id="PTHR22957:SF337">
    <property type="entry name" value="TBC1 DOMAIN FAMILY MEMBER 5"/>
    <property type="match status" value="1"/>
</dbReference>
<protein>
    <submittedName>
        <fullName evidence="5">RabGAP/TBC</fullName>
    </submittedName>
</protein>
<feature type="coiled-coil region" evidence="2">
    <location>
        <begin position="598"/>
        <end position="629"/>
    </location>
</feature>
<dbReference type="OrthoDB" id="27140at2759"/>
<evidence type="ECO:0000256" key="2">
    <source>
        <dbReference type="SAM" id="Coils"/>
    </source>
</evidence>
<dbReference type="SUPFAM" id="SSF47923">
    <property type="entry name" value="Ypt/Rab-GAP domain of gyp1p"/>
    <property type="match status" value="2"/>
</dbReference>
<feature type="compositionally biased region" description="Polar residues" evidence="3">
    <location>
        <begin position="701"/>
        <end position="710"/>
    </location>
</feature>
<evidence type="ECO:0000259" key="4">
    <source>
        <dbReference type="PROSITE" id="PS50086"/>
    </source>
</evidence>
<feature type="domain" description="Rab-GAP TBC" evidence="4">
    <location>
        <begin position="129"/>
        <end position="334"/>
    </location>
</feature>
<evidence type="ECO:0000313" key="6">
    <source>
        <dbReference type="Proteomes" id="UP000076798"/>
    </source>
</evidence>
<proteinExistence type="predicted"/>
<dbReference type="GO" id="GO:0005096">
    <property type="term" value="F:GTPase activator activity"/>
    <property type="evidence" value="ECO:0007669"/>
    <property type="project" value="UniProtKB-KW"/>
</dbReference>
<feature type="compositionally biased region" description="Basic and acidic residues" evidence="3">
    <location>
        <begin position="512"/>
        <end position="524"/>
    </location>
</feature>
<reference evidence="5 6" key="1">
    <citation type="journal article" date="2016" name="Mol. Biol. Evol.">
        <title>Comparative Genomics of Early-Diverging Mushroom-Forming Fungi Provides Insights into the Origins of Lignocellulose Decay Capabilities.</title>
        <authorList>
            <person name="Nagy L.G."/>
            <person name="Riley R."/>
            <person name="Tritt A."/>
            <person name="Adam C."/>
            <person name="Daum C."/>
            <person name="Floudas D."/>
            <person name="Sun H."/>
            <person name="Yadav J.S."/>
            <person name="Pangilinan J."/>
            <person name="Larsson K.H."/>
            <person name="Matsuura K."/>
            <person name="Barry K."/>
            <person name="Labutti K."/>
            <person name="Kuo R."/>
            <person name="Ohm R.A."/>
            <person name="Bhattacharya S.S."/>
            <person name="Shirouzu T."/>
            <person name="Yoshinaga Y."/>
            <person name="Martin F.M."/>
            <person name="Grigoriev I.V."/>
            <person name="Hibbett D.S."/>
        </authorList>
    </citation>
    <scope>NUCLEOTIDE SEQUENCE [LARGE SCALE GENOMIC DNA]</scope>
    <source>
        <strain evidence="5 6">HHB10207 ss-3</strain>
    </source>
</reference>
<dbReference type="Gene3D" id="1.10.8.270">
    <property type="entry name" value="putative rabgap domain of human tbc1 domain family member 14 like domains"/>
    <property type="match status" value="1"/>
</dbReference>
<accession>A0A166IY77</accession>